<feature type="coiled-coil region" evidence="1">
    <location>
        <begin position="116"/>
        <end position="153"/>
    </location>
</feature>
<evidence type="ECO:0000313" key="4">
    <source>
        <dbReference type="EMBL" id="MBS4537620.1"/>
    </source>
</evidence>
<dbReference type="EMBL" id="WSFT01000019">
    <property type="protein sequence ID" value="MBS4537620.1"/>
    <property type="molecule type" value="Genomic_DNA"/>
</dbReference>
<evidence type="ECO:0000313" key="5">
    <source>
        <dbReference type="Proteomes" id="UP000724672"/>
    </source>
</evidence>
<accession>A0A942Z866</accession>
<keyword evidence="2" id="KW-0812">Transmembrane</keyword>
<dbReference type="InterPro" id="IPR003607">
    <property type="entry name" value="HD/PDEase_dom"/>
</dbReference>
<evidence type="ECO:0000256" key="1">
    <source>
        <dbReference type="SAM" id="Coils"/>
    </source>
</evidence>
<dbReference type="CDD" id="cd00077">
    <property type="entry name" value="HDc"/>
    <property type="match status" value="1"/>
</dbReference>
<keyword evidence="5" id="KW-1185">Reference proteome</keyword>
<dbReference type="Proteomes" id="UP000724672">
    <property type="component" value="Unassembled WGS sequence"/>
</dbReference>
<evidence type="ECO:0000259" key="3">
    <source>
        <dbReference type="PROSITE" id="PS51832"/>
    </source>
</evidence>
<evidence type="ECO:0000256" key="2">
    <source>
        <dbReference type="SAM" id="Phobius"/>
    </source>
</evidence>
<dbReference type="SUPFAM" id="SSF55781">
    <property type="entry name" value="GAF domain-like"/>
    <property type="match status" value="1"/>
</dbReference>
<dbReference type="SMART" id="SM00471">
    <property type="entry name" value="HDc"/>
    <property type="match status" value="1"/>
</dbReference>
<protein>
    <submittedName>
        <fullName evidence="4">HD-GYP domain-containing protein</fullName>
    </submittedName>
</protein>
<gene>
    <name evidence="4" type="ORF">GOQ27_04045</name>
</gene>
<keyword evidence="1" id="KW-0175">Coiled coil</keyword>
<proteinExistence type="predicted"/>
<dbReference type="Pfam" id="PF13487">
    <property type="entry name" value="HD_5"/>
    <property type="match status" value="1"/>
</dbReference>
<feature type="transmembrane region" description="Helical" evidence="2">
    <location>
        <begin position="6"/>
        <end position="27"/>
    </location>
</feature>
<dbReference type="Gene3D" id="1.10.3210.10">
    <property type="entry name" value="Hypothetical protein af1432"/>
    <property type="match status" value="1"/>
</dbReference>
<sequence>MTVRKLINTSLSIIFIITFIIITSTYRMSINSRREVMDANTYCIMAIIFFIFFIIIFILINYLLNERLLKPLEELNQFASSIEKDNFQSYEFKNLINNKGEVKELQNFKGKFYVLLENLRINEEEITAQNEMLDKSNKEVKVLSNRLEEIMDSFIEVYKLRKDEFIKRSFESIFTLIEEADKGTLFELRDEYYYPIESKGYNVDILNKLKFKKGETFIDAKDVDSKKVNSYIDHLTKDSNKALPETTIELLNELGTNTEFDTLYAPIISEGNIIGMISLDSFSLPTFSEDSRKILRYYAQLISEFYSQAIQKDKLHNTYLETVKALVSAIELKDKYTKGHGDRVREYSIEIAKACGLEEEKIKNIDIAALLHDVGKIGIPGKILNKPDKLNYIEYEVIKKHPEFSKQIIEKISGLSHIVDVIHLHHEHYDGNGYPFGLKESEIPIESQIIQLADAFDAMTSDRSYRKAMNKEKAINIIKSESGKQFHPVVSDIAIKEVFNKI</sequence>
<dbReference type="RefSeq" id="WP_203365545.1">
    <property type="nucleotide sequence ID" value="NZ_WSFT01000019.1"/>
</dbReference>
<dbReference type="PROSITE" id="PS51832">
    <property type="entry name" value="HD_GYP"/>
    <property type="match status" value="1"/>
</dbReference>
<name>A0A942Z866_9FIRM</name>
<dbReference type="PANTHER" id="PTHR43155">
    <property type="entry name" value="CYCLIC DI-GMP PHOSPHODIESTERASE PA4108-RELATED"/>
    <property type="match status" value="1"/>
</dbReference>
<feature type="domain" description="HD-GYP" evidence="3">
    <location>
        <begin position="315"/>
        <end position="502"/>
    </location>
</feature>
<feature type="transmembrane region" description="Helical" evidence="2">
    <location>
        <begin position="39"/>
        <end position="64"/>
    </location>
</feature>
<dbReference type="AlphaFoldDB" id="A0A942Z866"/>
<dbReference type="InterPro" id="IPR037522">
    <property type="entry name" value="HD_GYP_dom"/>
</dbReference>
<keyword evidence="2" id="KW-1133">Transmembrane helix</keyword>
<dbReference type="SUPFAM" id="SSF109604">
    <property type="entry name" value="HD-domain/PDEase-like"/>
    <property type="match status" value="1"/>
</dbReference>
<organism evidence="4 5">
    <name type="scientific">Anaeromonas frigoriresistens</name>
    <dbReference type="NCBI Taxonomy" id="2683708"/>
    <lineage>
        <taxon>Bacteria</taxon>
        <taxon>Bacillati</taxon>
        <taxon>Bacillota</taxon>
        <taxon>Tissierellia</taxon>
        <taxon>Tissierellales</taxon>
        <taxon>Thermohalobacteraceae</taxon>
        <taxon>Anaeromonas</taxon>
    </lineage>
</organism>
<reference evidence="4" key="1">
    <citation type="submission" date="2019-12" db="EMBL/GenBank/DDBJ databases">
        <title>Clostridiaceae gen. nov. sp. nov., isolated from sediment in Xinjiang, China.</title>
        <authorList>
            <person name="Zhang R."/>
        </authorList>
    </citation>
    <scope>NUCLEOTIDE SEQUENCE</scope>
    <source>
        <strain evidence="4">D2Q-11</strain>
    </source>
</reference>
<keyword evidence="2" id="KW-0472">Membrane</keyword>
<comment type="caution">
    <text evidence="4">The sequence shown here is derived from an EMBL/GenBank/DDBJ whole genome shotgun (WGS) entry which is preliminary data.</text>
</comment>
<dbReference type="Gene3D" id="6.10.340.10">
    <property type="match status" value="1"/>
</dbReference>